<accession>A0A413VJJ7</accession>
<dbReference type="FunFam" id="3.40.109.10:FF:000012">
    <property type="entry name" value="Nitroreductase family protein"/>
    <property type="match status" value="1"/>
</dbReference>
<dbReference type="Proteomes" id="UP000284379">
    <property type="component" value="Unassembled WGS sequence"/>
</dbReference>
<name>A0A413VJJ7_9BACE</name>
<dbReference type="RefSeq" id="WP_025868000.1">
    <property type="nucleotide sequence ID" value="NZ_BMBN01000029.1"/>
</dbReference>
<evidence type="ECO:0000313" key="4">
    <source>
        <dbReference type="Proteomes" id="UP000284379"/>
    </source>
</evidence>
<organism evidence="3 4">
    <name type="scientific">Bacteroides nordii</name>
    <dbReference type="NCBI Taxonomy" id="291645"/>
    <lineage>
        <taxon>Bacteria</taxon>
        <taxon>Pseudomonadati</taxon>
        <taxon>Bacteroidota</taxon>
        <taxon>Bacteroidia</taxon>
        <taxon>Bacteroidales</taxon>
        <taxon>Bacteroidaceae</taxon>
        <taxon>Bacteroides</taxon>
    </lineage>
</organism>
<dbReference type="PANTHER" id="PTHR23026">
    <property type="entry name" value="NADPH NITROREDUCTASE"/>
    <property type="match status" value="1"/>
</dbReference>
<dbReference type="InterPro" id="IPR029479">
    <property type="entry name" value="Nitroreductase"/>
</dbReference>
<reference evidence="3 4" key="1">
    <citation type="submission" date="2018-08" db="EMBL/GenBank/DDBJ databases">
        <title>A genome reference for cultivated species of the human gut microbiota.</title>
        <authorList>
            <person name="Zou Y."/>
            <person name="Xue W."/>
            <person name="Luo G."/>
        </authorList>
    </citation>
    <scope>NUCLEOTIDE SEQUENCE [LARGE SCALE GENOMIC DNA]</scope>
    <source>
        <strain evidence="3 4">AM40-30BH</strain>
    </source>
</reference>
<evidence type="ECO:0000256" key="1">
    <source>
        <dbReference type="SAM" id="SignalP"/>
    </source>
</evidence>
<evidence type="ECO:0000313" key="3">
    <source>
        <dbReference type="EMBL" id="RHB33732.1"/>
    </source>
</evidence>
<proteinExistence type="predicted"/>
<dbReference type="InterPro" id="IPR000415">
    <property type="entry name" value="Nitroreductase-like"/>
</dbReference>
<feature type="signal peptide" evidence="1">
    <location>
        <begin position="1"/>
        <end position="24"/>
    </location>
</feature>
<feature type="domain" description="Nitroreductase" evidence="2">
    <location>
        <begin position="98"/>
        <end position="180"/>
    </location>
</feature>
<dbReference type="InterPro" id="IPR050627">
    <property type="entry name" value="Nitroreductase/BluB"/>
</dbReference>
<dbReference type="PROSITE" id="PS51257">
    <property type="entry name" value="PROKAR_LIPOPROTEIN"/>
    <property type="match status" value="1"/>
</dbReference>
<dbReference type="Pfam" id="PF00881">
    <property type="entry name" value="Nitroreductase"/>
    <property type="match status" value="2"/>
</dbReference>
<protein>
    <submittedName>
        <fullName evidence="3">Nitroreductase family protein</fullName>
    </submittedName>
</protein>
<dbReference type="SUPFAM" id="SSF55469">
    <property type="entry name" value="FMN-dependent nitroreductase-like"/>
    <property type="match status" value="1"/>
</dbReference>
<feature type="domain" description="Nitroreductase" evidence="2">
    <location>
        <begin position="43"/>
        <end position="95"/>
    </location>
</feature>
<dbReference type="GO" id="GO:0016491">
    <property type="term" value="F:oxidoreductase activity"/>
    <property type="evidence" value="ECO:0007669"/>
    <property type="project" value="InterPro"/>
</dbReference>
<gene>
    <name evidence="3" type="ORF">DW888_15425</name>
</gene>
<evidence type="ECO:0000259" key="2">
    <source>
        <dbReference type="Pfam" id="PF00881"/>
    </source>
</evidence>
<comment type="caution">
    <text evidence="3">The sequence shown here is derived from an EMBL/GenBank/DDBJ whole genome shotgun (WGS) entry which is preliminary data.</text>
</comment>
<dbReference type="EMBL" id="QSGO01000014">
    <property type="protein sequence ID" value="RHB33732.1"/>
    <property type="molecule type" value="Genomic_DNA"/>
</dbReference>
<dbReference type="AlphaFoldDB" id="A0A413VJJ7"/>
<sequence>MDVRKICFLLLSTVVLLTTVFSCSSVSQKTESVSANAALDNIFARKSVRTYLNKGVEEEKIDLMLRAGMAAPSGKDLRPWEFIVVTKRASLDSMAAALPYAKMLTEARYAIVVCGDSTRSSYWYLDCSAAAQNILLAAESLGLGAVWTAAYPYEDRMEVVRKYTALPKNILPLCVIPFGYPAIQQQPKQKYDAKKIHYQ</sequence>
<dbReference type="GeneID" id="69501495"/>
<dbReference type="Gene3D" id="3.40.109.10">
    <property type="entry name" value="NADH Oxidase"/>
    <property type="match status" value="1"/>
</dbReference>
<feature type="chain" id="PRO_5019015677" evidence="1">
    <location>
        <begin position="25"/>
        <end position="199"/>
    </location>
</feature>
<keyword evidence="1" id="KW-0732">Signal</keyword>
<dbReference type="PANTHER" id="PTHR23026:SF123">
    <property type="entry name" value="NAD(P)H NITROREDUCTASE RV3131-RELATED"/>
    <property type="match status" value="1"/>
</dbReference>
<dbReference type="CDD" id="cd02150">
    <property type="entry name" value="nitroreductase"/>
    <property type="match status" value="1"/>
</dbReference>